<dbReference type="Proteomes" id="UP001597525">
    <property type="component" value="Unassembled WGS sequence"/>
</dbReference>
<dbReference type="Gene3D" id="3.10.180.10">
    <property type="entry name" value="2,3-Dihydroxybiphenyl 1,2-Dioxygenase, domain 1"/>
    <property type="match status" value="1"/>
</dbReference>
<proteinExistence type="predicted"/>
<evidence type="ECO:0000259" key="1">
    <source>
        <dbReference type="Pfam" id="PF13468"/>
    </source>
</evidence>
<dbReference type="RefSeq" id="WP_320185030.1">
    <property type="nucleotide sequence ID" value="NZ_CP138332.1"/>
</dbReference>
<sequence>MNNTLQLSHVLYRVQDLHQSVKSLQDAGFIVEYGTDPRKAYNALIWFEKGVFIEIYQNSGLPAPVKWFMKTFGYAPILDRMNKWEQVENGWCEWSLESTVDNLAAEKIFLKESGVGFKFHRAKRKDTKGQTLRWDLLIPNDIVFPFLMSAYVPNPRPQHIRHPNGVSAVSALHIGSDGLDMKLLELLLGDMVGLRFVAGKGLQHVELEGGMLDLREILK</sequence>
<dbReference type="Pfam" id="PF13468">
    <property type="entry name" value="Glyoxalase_3"/>
    <property type="match status" value="1"/>
</dbReference>
<evidence type="ECO:0000313" key="2">
    <source>
        <dbReference type="EMBL" id="MFD2967281.1"/>
    </source>
</evidence>
<feature type="domain" description="Glyoxalase-like" evidence="1">
    <location>
        <begin position="7"/>
        <end position="177"/>
    </location>
</feature>
<name>A0ABW6BCU5_9SPHI</name>
<dbReference type="InterPro" id="IPR029068">
    <property type="entry name" value="Glyas_Bleomycin-R_OHBP_Dase"/>
</dbReference>
<reference evidence="3" key="1">
    <citation type="journal article" date="2019" name="Int. J. Syst. Evol. Microbiol.">
        <title>The Global Catalogue of Microorganisms (GCM) 10K type strain sequencing project: providing services to taxonomists for standard genome sequencing and annotation.</title>
        <authorList>
            <consortium name="The Broad Institute Genomics Platform"/>
            <consortium name="The Broad Institute Genome Sequencing Center for Infectious Disease"/>
            <person name="Wu L."/>
            <person name="Ma J."/>
        </authorList>
    </citation>
    <scope>NUCLEOTIDE SEQUENCE [LARGE SCALE GENOMIC DNA]</scope>
    <source>
        <strain evidence="3">KCTC 22814</strain>
    </source>
</reference>
<evidence type="ECO:0000313" key="3">
    <source>
        <dbReference type="Proteomes" id="UP001597525"/>
    </source>
</evidence>
<keyword evidence="3" id="KW-1185">Reference proteome</keyword>
<dbReference type="EMBL" id="JBHUPB010000005">
    <property type="protein sequence ID" value="MFD2967281.1"/>
    <property type="molecule type" value="Genomic_DNA"/>
</dbReference>
<dbReference type="InterPro" id="IPR025870">
    <property type="entry name" value="Glyoxalase-like_dom"/>
</dbReference>
<protein>
    <submittedName>
        <fullName evidence="2">VOC family protein</fullName>
    </submittedName>
</protein>
<comment type="caution">
    <text evidence="2">The sequence shown here is derived from an EMBL/GenBank/DDBJ whole genome shotgun (WGS) entry which is preliminary data.</text>
</comment>
<accession>A0ABW6BCU5</accession>
<organism evidence="2 3">
    <name type="scientific">Sphingobacterium bambusae</name>
    <dbReference type="NCBI Taxonomy" id="662858"/>
    <lineage>
        <taxon>Bacteria</taxon>
        <taxon>Pseudomonadati</taxon>
        <taxon>Bacteroidota</taxon>
        <taxon>Sphingobacteriia</taxon>
        <taxon>Sphingobacteriales</taxon>
        <taxon>Sphingobacteriaceae</taxon>
        <taxon>Sphingobacterium</taxon>
    </lineage>
</organism>
<gene>
    <name evidence="2" type="ORF">ACFS7Y_07775</name>
</gene>